<evidence type="ECO:0000256" key="4">
    <source>
        <dbReference type="ARBA" id="ARBA00022472"/>
    </source>
</evidence>
<organism evidence="10">
    <name type="scientific">Swinepox virus</name>
    <name type="common">SWPV</name>
    <dbReference type="NCBI Taxonomy" id="10276"/>
    <lineage>
        <taxon>Viruses</taxon>
        <taxon>Varidnaviria</taxon>
        <taxon>Bamfordvirae</taxon>
        <taxon>Nucleocytoviricota</taxon>
        <taxon>Pokkesviricetes</taxon>
        <taxon>Chitovirales</taxon>
        <taxon>Poxviridae</taxon>
        <taxon>Chordopoxvirinae</taxon>
        <taxon>Suipoxvirus</taxon>
        <taxon>Suipoxvirus swinepox</taxon>
    </lineage>
</organism>
<evidence type="ECO:0000256" key="9">
    <source>
        <dbReference type="ARBA" id="ARBA00033422"/>
    </source>
</evidence>
<evidence type="ECO:0000313" key="10">
    <source>
        <dbReference type="EMBL" id="QQG31562.1"/>
    </source>
</evidence>
<organismHost>
    <name type="scientific">Sus scrofa</name>
    <name type="common">Pig</name>
    <dbReference type="NCBI Taxonomy" id="9823"/>
</organismHost>
<keyword evidence="5" id="KW-0946">Virion</keyword>
<accession>A0A881SY32</accession>
<keyword evidence="4" id="KW-0806">Transcription termination</keyword>
<dbReference type="GO" id="GO:0003700">
    <property type="term" value="F:DNA-binding transcription factor activity"/>
    <property type="evidence" value="ECO:0007669"/>
    <property type="project" value="InterPro"/>
</dbReference>
<protein>
    <recommendedName>
        <fullName evidence="3">RNA polymerase-associated transcription-specificity factor RAP94</fullName>
    </recommendedName>
    <alternativeName>
        <fullName evidence="8">Protein H4</fullName>
    </alternativeName>
    <alternativeName>
        <fullName evidence="9">RPO-associated protein of 94 kDa</fullName>
    </alternativeName>
</protein>
<dbReference type="GO" id="GO:0006353">
    <property type="term" value="P:DNA-templated transcription termination"/>
    <property type="evidence" value="ECO:0007669"/>
    <property type="project" value="UniProtKB-KW"/>
</dbReference>
<evidence type="ECO:0000256" key="1">
    <source>
        <dbReference type="ARBA" id="ARBA00004328"/>
    </source>
</evidence>
<evidence type="ECO:0000256" key="3">
    <source>
        <dbReference type="ARBA" id="ARBA00019543"/>
    </source>
</evidence>
<evidence type="ECO:0000256" key="8">
    <source>
        <dbReference type="ARBA" id="ARBA00032150"/>
    </source>
</evidence>
<evidence type="ECO:0000256" key="2">
    <source>
        <dbReference type="ARBA" id="ARBA00007680"/>
    </source>
</evidence>
<evidence type="ECO:0000256" key="5">
    <source>
        <dbReference type="ARBA" id="ARBA00022844"/>
    </source>
</evidence>
<dbReference type="GO" id="GO:0044423">
    <property type="term" value="C:virion component"/>
    <property type="evidence" value="ECO:0007669"/>
    <property type="project" value="UniProtKB-KW"/>
</dbReference>
<keyword evidence="6" id="KW-0805">Transcription regulation</keyword>
<sequence length="801" mass="95373">MESKESVLIELIPKIRRYLLDPNTGPKSYTDFITNNKNIFIINLYNISTVTEEDIRLLYITIEQNMDVDDQTLISIFSYIGYKFEQNIKEDITSSLFIHDQITNTDEMTFNLYNLFFDTLDMYLRQRRINVLVNDDLNGDVNINYRTSDLTSEFDKNSDPDIREIPFNMKDMISYVSKNIDQLRFSKKYLDFAYLCRHIGIPISKRKLNMRYIYLYKVDGISIPIVIKDFLDVKYIYLEETDKIYKNSFSEDHNSNFIDWGKIIIPKLKNKYLYSYIFLSNYYLKDLFTDLIYEKDAIFRNVTKTEKIEIVEPSTWRDEVKIEAIPCEHQIKLLEVLKIDINYFHKINTFATEFIYYEDGIAYCKICGINIPMFNLDAADVIKNNVIVSTFNKSIFLSEPYSYFIHSQRFIFNIIMSFDNIMKSQTWIMKYNINRLILNFLIDINSKRQKYEKKFTNEIKKGVFFLRLSANLFDIHISSTELFYSSKILNLNYIVVLVIILNSSADFILSYMLSKKKTVDETSIKYSISVIIYDFLLKTKICDKGSLDTIILLTNVYTSIMPEELELHLQRLIIELKKLDSIQRSKTAQNYDVEIKSSIYETSLSSVKFFENYTIIVKDMKPINNKYNYDSKIIIPISITSHTDELWEAFKKMITDDDLKVLIRYNDTNATKLVIFPTHLKIEIERKKLIIALKSLFVNNILKYYYSIPSLYVFRFGDPFPFDDELIDQHHIQTKVNCYNLLRYHMLPDSDVFVYFSNSLNRYELEYTFYRFLLKYVNNVSEWIDKNITRIRELYLFNFNN</sequence>
<dbReference type="Pfam" id="PF03294">
    <property type="entry name" value="Pox_Rap94"/>
    <property type="match status" value="1"/>
</dbReference>
<comment type="subcellular location">
    <subcellularLocation>
        <location evidence="1">Virion</location>
    </subcellularLocation>
</comment>
<keyword evidence="7" id="KW-0804">Transcription</keyword>
<reference evidence="10" key="1">
    <citation type="journal article" date="2021" name="Arch. Virol.">
        <title>First complete genome characterization of swinepox virus directly from a clinical sample indicates divergence of a Eurasian-lineage virus.</title>
        <authorList>
            <person name="Aasdev A."/>
            <person name="Mishra A."/>
            <person name="Bora D.P."/>
            <person name="Kurkure N.V."/>
            <person name="Barman N.N."/>
            <person name="Raut A.A."/>
        </authorList>
    </citation>
    <scope>NUCLEOTIDE SEQUENCE</scope>
    <source>
        <strain evidence="10">SwPV/India-Assam/16</strain>
    </source>
</reference>
<dbReference type="InterPro" id="IPR004974">
    <property type="entry name" value="Pox_Rap94"/>
</dbReference>
<proteinExistence type="inferred from homology"/>
<comment type="similarity">
    <text evidence="2">Belongs to the poxviridae protein RAP94 family.</text>
</comment>
<dbReference type="Proteomes" id="UP000671927">
    <property type="component" value="Segment"/>
</dbReference>
<name>A0A881SY32_SWPV</name>
<evidence type="ECO:0000256" key="7">
    <source>
        <dbReference type="ARBA" id="ARBA00023163"/>
    </source>
</evidence>
<dbReference type="EMBL" id="MW036632">
    <property type="protein sequence ID" value="QQG31562.1"/>
    <property type="molecule type" value="Genomic_DNA"/>
</dbReference>
<gene>
    <name evidence="10" type="primary">SwPV071</name>
</gene>
<evidence type="ECO:0000256" key="6">
    <source>
        <dbReference type="ARBA" id="ARBA00023015"/>
    </source>
</evidence>